<sequence>MSYYCSSLLILTKNNTNNYLSTKLNNIFSHVQIFLKQYYQYHNTNNFYQKRYPVK</sequence>
<protein>
    <submittedName>
        <fullName evidence="1">Uncharacterized protein</fullName>
    </submittedName>
</protein>
<proteinExistence type="predicted"/>
<accession>A0A6G6ABU7</accession>
<evidence type="ECO:0000313" key="1">
    <source>
        <dbReference type="EMBL" id="QID05866.1"/>
    </source>
</evidence>
<organism evidence="1">
    <name type="scientific">Borely moumouvirus</name>
    <dbReference type="NCBI Taxonomy" id="2712067"/>
    <lineage>
        <taxon>Viruses</taxon>
        <taxon>Varidnaviria</taxon>
        <taxon>Bamfordvirae</taxon>
        <taxon>Nucleocytoviricota</taxon>
        <taxon>Megaviricetes</taxon>
        <taxon>Imitervirales</taxon>
        <taxon>Mimiviridae</taxon>
        <taxon>Megamimivirinae</taxon>
        <taxon>Moumouvirus</taxon>
    </lineage>
</organism>
<name>A0A6G6ABU7_9VIRU</name>
<dbReference type="EMBL" id="MN175499">
    <property type="protein sequence ID" value="QID05866.1"/>
    <property type="molecule type" value="Genomic_DNA"/>
</dbReference>
<reference evidence="1" key="1">
    <citation type="submission" date="2019-07" db="EMBL/GenBank/DDBJ databases">
        <title>The discovery of a new lineage B mimivirus raises questions about particles surface fibrils.</title>
        <authorList>
            <person name="Silva L.K.S."/>
            <person name="Rodrigues R.A.L."/>
            <person name="Andrade A.C.S.P."/>
            <person name="Hikida H."/>
            <person name="Andreani J."/>
            <person name="Levasseur A."/>
            <person name="La Scola B."/>
            <person name="Abrahao J.S."/>
        </authorList>
    </citation>
    <scope>NUCLEOTIDE SEQUENCE</scope>
    <source>
        <strain evidence="1">B60</strain>
    </source>
</reference>